<sequence length="289" mass="29020">MSRRTSHLSRRDAERLLADPAASDSALGTVLAAAGGTARPGELRREHEAVAAFQSALLSTPPASRAGFVSPTALGRRAAARAVVATGAVVALATGGFALANSAHLPILPGQASDQATESVAKTPKPSDTPSETPGETSSETPGETPGETPKETESDTTGPTPSFKGLCNAFQATDHSAHGKSLDSAAFTALATEAGGAEKIATYCVALIGEPKETGRPTDKPTPGRPTDKPTPGKPTDQPTGKPSVLPTPTDKPSPDKPSTDKPSPGKPTDKPAPAGKGGGKDSTTSGP</sequence>
<dbReference type="Proteomes" id="UP001596524">
    <property type="component" value="Unassembled WGS sequence"/>
</dbReference>
<evidence type="ECO:0000313" key="4">
    <source>
        <dbReference type="Proteomes" id="UP001596524"/>
    </source>
</evidence>
<keyword evidence="2" id="KW-0472">Membrane</keyword>
<feature type="compositionally biased region" description="Low complexity" evidence="1">
    <location>
        <begin position="235"/>
        <end position="252"/>
    </location>
</feature>
<dbReference type="RefSeq" id="WP_255890663.1">
    <property type="nucleotide sequence ID" value="NZ_JAFMZM010000003.1"/>
</dbReference>
<comment type="caution">
    <text evidence="3">The sequence shown here is derived from an EMBL/GenBank/DDBJ whole genome shotgun (WGS) entry which is preliminary data.</text>
</comment>
<gene>
    <name evidence="3" type="ORF">ACFQO6_07280</name>
</gene>
<dbReference type="EMBL" id="JBHTCH010000005">
    <property type="protein sequence ID" value="MFC7360070.1"/>
    <property type="molecule type" value="Genomic_DNA"/>
</dbReference>
<reference evidence="4" key="1">
    <citation type="journal article" date="2019" name="Int. J. Syst. Evol. Microbiol.">
        <title>The Global Catalogue of Microorganisms (GCM) 10K type strain sequencing project: providing services to taxonomists for standard genome sequencing and annotation.</title>
        <authorList>
            <consortium name="The Broad Institute Genomics Platform"/>
            <consortium name="The Broad Institute Genome Sequencing Center for Infectious Disease"/>
            <person name="Wu L."/>
            <person name="Ma J."/>
        </authorList>
    </citation>
    <scope>NUCLEOTIDE SEQUENCE [LARGE SCALE GENOMIC DNA]</scope>
    <source>
        <strain evidence="4">FCH27</strain>
    </source>
</reference>
<feature type="compositionally biased region" description="Low complexity" evidence="1">
    <location>
        <begin position="126"/>
        <end position="148"/>
    </location>
</feature>
<dbReference type="PRINTS" id="PR01217">
    <property type="entry name" value="PRICHEXTENSN"/>
</dbReference>
<keyword evidence="2" id="KW-1133">Transmembrane helix</keyword>
<feature type="region of interest" description="Disordered" evidence="1">
    <location>
        <begin position="212"/>
        <end position="289"/>
    </location>
</feature>
<name>A0ABW2N230_9ACTN</name>
<evidence type="ECO:0000256" key="1">
    <source>
        <dbReference type="SAM" id="MobiDB-lite"/>
    </source>
</evidence>
<proteinExistence type="predicted"/>
<feature type="transmembrane region" description="Helical" evidence="2">
    <location>
        <begin position="78"/>
        <end position="100"/>
    </location>
</feature>
<organism evidence="3 4">
    <name type="scientific">Nocardioides astragali</name>
    <dbReference type="NCBI Taxonomy" id="1776736"/>
    <lineage>
        <taxon>Bacteria</taxon>
        <taxon>Bacillati</taxon>
        <taxon>Actinomycetota</taxon>
        <taxon>Actinomycetes</taxon>
        <taxon>Propionibacteriales</taxon>
        <taxon>Nocardioidaceae</taxon>
        <taxon>Nocardioides</taxon>
    </lineage>
</organism>
<accession>A0ABW2N230</accession>
<evidence type="ECO:0000256" key="2">
    <source>
        <dbReference type="SAM" id="Phobius"/>
    </source>
</evidence>
<feature type="region of interest" description="Disordered" evidence="1">
    <location>
        <begin position="112"/>
        <end position="168"/>
    </location>
</feature>
<protein>
    <submittedName>
        <fullName evidence="3">Uncharacterized protein</fullName>
    </submittedName>
</protein>
<keyword evidence="2" id="KW-0812">Transmembrane</keyword>
<keyword evidence="4" id="KW-1185">Reference proteome</keyword>
<evidence type="ECO:0000313" key="3">
    <source>
        <dbReference type="EMBL" id="MFC7360070.1"/>
    </source>
</evidence>